<dbReference type="CDD" id="cd03441">
    <property type="entry name" value="R_hydratase_like"/>
    <property type="match status" value="1"/>
</dbReference>
<accession>A0ABY7VIV4</accession>
<dbReference type="InterPro" id="IPR002539">
    <property type="entry name" value="MaoC-like_dom"/>
</dbReference>
<dbReference type="PROSITE" id="PS51257">
    <property type="entry name" value="PROKAR_LIPOPROTEIN"/>
    <property type="match status" value="1"/>
</dbReference>
<keyword evidence="3" id="KW-1185">Reference proteome</keyword>
<dbReference type="RefSeq" id="WP_274053322.1">
    <property type="nucleotide sequence ID" value="NZ_CP059693.1"/>
</dbReference>
<evidence type="ECO:0000313" key="3">
    <source>
        <dbReference type="Proteomes" id="UP001215231"/>
    </source>
</evidence>
<name>A0ABY7VIV4_9GAMM</name>
<evidence type="ECO:0000259" key="1">
    <source>
        <dbReference type="Pfam" id="PF01575"/>
    </source>
</evidence>
<reference evidence="2 3" key="1">
    <citation type="journal article" date="2022" name="Mar. Drugs">
        <title>Bioassay-Guided Fractionation Leads to the Detection of Cholic Acid Generated by the Rare Thalassomonas sp.</title>
        <authorList>
            <person name="Pheiffer F."/>
            <person name="Schneider Y.K."/>
            <person name="Hansen E.H."/>
            <person name="Andersen J.H."/>
            <person name="Isaksson J."/>
            <person name="Busche T."/>
            <person name="R C."/>
            <person name="Kalinowski J."/>
            <person name="Zyl L.V."/>
            <person name="Trindade M."/>
        </authorList>
    </citation>
    <scope>NUCLEOTIDE SEQUENCE [LARGE SCALE GENOMIC DNA]</scope>
    <source>
        <strain evidence="2 3">A5K-61T</strain>
    </source>
</reference>
<dbReference type="Proteomes" id="UP001215231">
    <property type="component" value="Chromosome"/>
</dbReference>
<dbReference type="Pfam" id="PF01575">
    <property type="entry name" value="MaoC_dehydratas"/>
    <property type="match status" value="1"/>
</dbReference>
<organism evidence="2 3">
    <name type="scientific">Thalassomonas haliotis</name>
    <dbReference type="NCBI Taxonomy" id="485448"/>
    <lineage>
        <taxon>Bacteria</taxon>
        <taxon>Pseudomonadati</taxon>
        <taxon>Pseudomonadota</taxon>
        <taxon>Gammaproteobacteria</taxon>
        <taxon>Alteromonadales</taxon>
        <taxon>Colwelliaceae</taxon>
        <taxon>Thalassomonas</taxon>
    </lineage>
</organism>
<dbReference type="EMBL" id="CP059693">
    <property type="protein sequence ID" value="WDE12986.1"/>
    <property type="molecule type" value="Genomic_DNA"/>
</dbReference>
<dbReference type="InterPro" id="IPR029069">
    <property type="entry name" value="HotDog_dom_sf"/>
</dbReference>
<protein>
    <submittedName>
        <fullName evidence="2">MaoC family dehydratase</fullName>
    </submittedName>
</protein>
<proteinExistence type="predicted"/>
<gene>
    <name evidence="2" type="ORF">H3N35_05885</name>
</gene>
<dbReference type="SUPFAM" id="SSF54637">
    <property type="entry name" value="Thioesterase/thiol ester dehydrase-isomerase"/>
    <property type="match status" value="1"/>
</dbReference>
<evidence type="ECO:0000313" key="2">
    <source>
        <dbReference type="EMBL" id="WDE12986.1"/>
    </source>
</evidence>
<dbReference type="Gene3D" id="3.10.129.10">
    <property type="entry name" value="Hotdog Thioesterase"/>
    <property type="match status" value="1"/>
</dbReference>
<sequence length="124" mass="13538">MPRGCFLYLLLALACGDMNFIHHDIDKAKNSRFGEIIASGSTISAHFSAMIPGHIFPISLMLGLEISFKLPAPIRANTEITMKWQVNEIQEKGDAATIVKFLVAYVCQKVTVYSTLVAGIVLPG</sequence>
<feature type="domain" description="MaoC-like" evidence="1">
    <location>
        <begin position="12"/>
        <end position="93"/>
    </location>
</feature>